<dbReference type="InterPro" id="IPR001849">
    <property type="entry name" value="PH_domain"/>
</dbReference>
<feature type="compositionally biased region" description="Polar residues" evidence="15">
    <location>
        <begin position="1175"/>
        <end position="1185"/>
    </location>
</feature>
<evidence type="ECO:0000256" key="14">
    <source>
        <dbReference type="ARBA" id="ARBA00032471"/>
    </source>
</evidence>
<evidence type="ECO:0000256" key="15">
    <source>
        <dbReference type="SAM" id="MobiDB-lite"/>
    </source>
</evidence>
<evidence type="ECO:0000256" key="8">
    <source>
        <dbReference type="ARBA" id="ARBA00022907"/>
    </source>
</evidence>
<dbReference type="EMBL" id="JAFCIX010000365">
    <property type="protein sequence ID" value="KAH6592928.1"/>
    <property type="molecule type" value="Genomic_DNA"/>
</dbReference>
<keyword evidence="5" id="KW-0158">Chromosome</keyword>
<evidence type="ECO:0000256" key="4">
    <source>
        <dbReference type="ARBA" id="ARBA00017805"/>
    </source>
</evidence>
<evidence type="ECO:0000256" key="1">
    <source>
        <dbReference type="ARBA" id="ARBA00004123"/>
    </source>
</evidence>
<evidence type="ECO:0000256" key="6">
    <source>
        <dbReference type="ARBA" id="ARBA00022703"/>
    </source>
</evidence>
<evidence type="ECO:0000256" key="9">
    <source>
        <dbReference type="ARBA" id="ARBA00023015"/>
    </source>
</evidence>
<evidence type="ECO:0000313" key="18">
    <source>
        <dbReference type="Proteomes" id="UP001648503"/>
    </source>
</evidence>
<feature type="compositionally biased region" description="Basic and acidic residues" evidence="15">
    <location>
        <begin position="1052"/>
        <end position="1066"/>
    </location>
</feature>
<dbReference type="PROSITE" id="PS51335">
    <property type="entry name" value="ELMO"/>
    <property type="match status" value="1"/>
</dbReference>
<evidence type="ECO:0000256" key="12">
    <source>
        <dbReference type="ARBA" id="ARBA00023163"/>
    </source>
</evidence>
<dbReference type="Proteomes" id="UP001648503">
    <property type="component" value="Unassembled WGS sequence"/>
</dbReference>
<evidence type="ECO:0000256" key="13">
    <source>
        <dbReference type="ARBA" id="ARBA00023242"/>
    </source>
</evidence>
<sequence>MSPYASTITPASSIPDTTSQSGHVQLLSDIDPSLRSSTRMATARNTLTDSASTISRSTTASISQRMSIVSVSAPDRPAVSYALDTSLPLSLILAELCERHFHLVAEPAAVSLPDLLLSKPPLHDYPASVVVDERPSQVLHEPIYSTLPPMDNGLEASTISTAATHLQQHSVSSLPNRNSPQRSCDYALRVCSTNELITDDMLKHNKVPQGANLTLGLAAHLLVSSFCHSLTNPKGDNELKKTVFLLQRYLKESDFRTEFLKANGFIHLQDVAVRVKNNTFAYVLGCICVIIDQDALTRSGVLPENTVSDLEPCPITLANSSWCQFTNGFIEQLVASQKSEIIGNICRPINHICTWLLKSSAQRRSTDQLCKLLCSQPAVLKKMVNRISSPSSEVQLGSMMLLNALLQFSPEKRRGVLMRIVDSFGVRKIVSQLMGQESSVALHDSLVGFQQIVILDYHKGKQTRVDLQLAAHKKTMDEIWSFSDILQDGDRKWRLIGFQTEDPVNELVGVGVLGLANFHYFIQKNLVEYKQLISDQLTLPCNVRCPIACAAIEVCEILTEIWNISTEDPRLKTYQPLFLLFEDSFAITLRAFFCLWVDMKAQMTHSDIKRVAQALRTHVHLTINNIRAVNNSVLHLFQSAMMDISAYSISDRKSKTMAAEILSEYHPSYVEVKRRLTVSAQEFMRQQRLSSMMKGAVFTRLDDEGRDIKGARLYRLDCTQTKIMWVDIEENLDEGFLDIEYSDHVLISDILDLKVGPYSSVSSPTRGNVSYPLRFEATFKLPSEEKAQTSLSTPPPPAVQSKKYLVFQCKSIHQYGCWLDGLTILIKGDMENLPTVETNRCIRDIAENHMAVWRISQEDVCEDAVCGLASMRRRLAHSAAPIKNLFVDNKGQSLVFTVTRSDSHQQVCSAIVKHGGIVDANSSNPFMNLVAFDHITTSPNMYYSYFIDDCISAGRLLSKEDYLLTITTSRISHRCAFDEEDDRILTNHLLKFSTGRLHGNKLYQSFAEHHPKHSWHSWRHHAIKHILHRLEFLQSKSPVVAIKAGRVSGSQETKRNSLEHQPKVELHSPIQGDQVVERSRPDYLRKPNTNIVLEIASPPISVKKLPSKRVFAASSSSREDEEDISDHSIHDRQKKEPPSSKKHLKSEDSISHTLRQHRRISYVDISNKLSPEDPQPSTGDTPSQLRRSRRAKSTSGAHESTYFTMNHSDTQPSKMSDDSLHSTHTTDTLQRATHSKGRLPARSGRRGRPGRPRLSRGGQDIKPTKSPSPPPLPNLSIAESQTNESDKENHTDMGTDEVDAKSQFLIHVRILLEDAAAINYQKRDVVRALMMASGIVDHARSLLAVNFDTRLLQTAIRRVIFDAEDDRLLASELQSDHDLLAQRKTRVGINRRVQFLSD</sequence>
<evidence type="ECO:0000256" key="10">
    <source>
        <dbReference type="ARBA" id="ARBA00023036"/>
    </source>
</evidence>
<feature type="compositionally biased region" description="Basic and acidic residues" evidence="15">
    <location>
        <begin position="1125"/>
        <end position="1150"/>
    </location>
</feature>
<evidence type="ECO:0000313" key="17">
    <source>
        <dbReference type="EMBL" id="KAH6592928.1"/>
    </source>
</evidence>
<keyword evidence="12" id="KW-0804">Transcription</keyword>
<keyword evidence="10" id="KW-0729">SH3-binding</keyword>
<dbReference type="Pfam" id="PF16457">
    <property type="entry name" value="PH_12"/>
    <property type="match status" value="1"/>
</dbReference>
<dbReference type="Pfam" id="PF04727">
    <property type="entry name" value="ELMO_CED12"/>
    <property type="match status" value="1"/>
</dbReference>
<dbReference type="CDD" id="cd11655">
    <property type="entry name" value="rap1_myb-like"/>
    <property type="match status" value="1"/>
</dbReference>
<evidence type="ECO:0000256" key="3">
    <source>
        <dbReference type="ARBA" id="ARBA00010467"/>
    </source>
</evidence>
<evidence type="ECO:0000256" key="2">
    <source>
        <dbReference type="ARBA" id="ARBA00004574"/>
    </source>
</evidence>
<comment type="subcellular location">
    <subcellularLocation>
        <location evidence="2">Chromosome</location>
        <location evidence="2">Telomere</location>
    </subcellularLocation>
    <subcellularLocation>
        <location evidence="1">Nucleus</location>
    </subcellularLocation>
</comment>
<proteinExistence type="inferred from homology"/>
<feature type="domain" description="ELMO" evidence="16">
    <location>
        <begin position="471"/>
        <end position="623"/>
    </location>
</feature>
<evidence type="ECO:0000256" key="11">
    <source>
        <dbReference type="ARBA" id="ARBA00023159"/>
    </source>
</evidence>
<reference evidence="17 18" key="1">
    <citation type="submission" date="2021-02" db="EMBL/GenBank/DDBJ databases">
        <title>Variation within the Batrachochytrium salamandrivorans European outbreak.</title>
        <authorList>
            <person name="Kelly M."/>
            <person name="Pasmans F."/>
            <person name="Shea T.P."/>
            <person name="Munoz J.F."/>
            <person name="Carranza S."/>
            <person name="Cuomo C.A."/>
            <person name="Martel A."/>
        </authorList>
    </citation>
    <scope>NUCLEOTIDE SEQUENCE [LARGE SCALE GENOMIC DNA]</scope>
    <source>
        <strain evidence="17 18">AMFP18/2</strain>
    </source>
</reference>
<dbReference type="Pfam" id="PF11626">
    <property type="entry name" value="Rap1_C"/>
    <property type="match status" value="1"/>
</dbReference>
<dbReference type="InterPro" id="IPR011989">
    <property type="entry name" value="ARM-like"/>
</dbReference>
<feature type="compositionally biased region" description="Polar residues" evidence="15">
    <location>
        <begin position="1193"/>
        <end position="1214"/>
    </location>
</feature>
<feature type="region of interest" description="Disordered" evidence="15">
    <location>
        <begin position="1113"/>
        <end position="1296"/>
    </location>
</feature>
<accession>A0ABQ8F662</accession>
<feature type="compositionally biased region" description="Basic residues" evidence="15">
    <location>
        <begin position="1233"/>
        <end position="1254"/>
    </location>
</feature>
<gene>
    <name evidence="17" type="ORF">BASA50_007766</name>
</gene>
<feature type="region of interest" description="Disordered" evidence="15">
    <location>
        <begin position="1046"/>
        <end position="1073"/>
    </location>
</feature>
<dbReference type="Pfam" id="PF08914">
    <property type="entry name" value="Myb_Rap1"/>
    <property type="match status" value="1"/>
</dbReference>
<evidence type="ECO:0000256" key="5">
    <source>
        <dbReference type="ARBA" id="ARBA00022454"/>
    </source>
</evidence>
<dbReference type="Gene3D" id="1.25.10.10">
    <property type="entry name" value="Leucine-rich Repeat Variant"/>
    <property type="match status" value="1"/>
</dbReference>
<dbReference type="Gene3D" id="1.10.10.60">
    <property type="entry name" value="Homeodomain-like"/>
    <property type="match status" value="1"/>
</dbReference>
<keyword evidence="18" id="KW-1185">Reference proteome</keyword>
<feature type="compositionally biased region" description="Basic and acidic residues" evidence="15">
    <location>
        <begin position="1284"/>
        <end position="1293"/>
    </location>
</feature>
<comment type="similarity">
    <text evidence="3">Belongs to the RAP1 family.</text>
</comment>
<keyword evidence="9" id="KW-0805">Transcription regulation</keyword>
<evidence type="ECO:0000256" key="7">
    <source>
        <dbReference type="ARBA" id="ARBA00022895"/>
    </source>
</evidence>
<dbReference type="PANTHER" id="PTHR16466">
    <property type="entry name" value="TELOMERE REPEAT-BINDING FACTOR 2-INTERACTING PROTEIN 1"/>
    <property type="match status" value="1"/>
</dbReference>
<keyword evidence="8" id="KW-0581">Phagocytosis</keyword>
<dbReference type="InterPro" id="IPR021661">
    <property type="entry name" value="Rap1_C"/>
</dbReference>
<keyword evidence="13" id="KW-0539">Nucleus</keyword>
<dbReference type="PANTHER" id="PTHR16466:SF6">
    <property type="entry name" value="TELOMERIC REPEAT-BINDING FACTOR 2-INTERACTING PROTEIN 1"/>
    <property type="match status" value="1"/>
</dbReference>
<comment type="caution">
    <text evidence="17">The sequence shown here is derived from an EMBL/GenBank/DDBJ whole genome shotgun (WGS) entry which is preliminary data.</text>
</comment>
<organism evidence="17 18">
    <name type="scientific">Batrachochytrium salamandrivorans</name>
    <dbReference type="NCBI Taxonomy" id="1357716"/>
    <lineage>
        <taxon>Eukaryota</taxon>
        <taxon>Fungi</taxon>
        <taxon>Fungi incertae sedis</taxon>
        <taxon>Chytridiomycota</taxon>
        <taxon>Chytridiomycota incertae sedis</taxon>
        <taxon>Chytridiomycetes</taxon>
        <taxon>Rhizophydiales</taxon>
        <taxon>Rhizophydiales incertae sedis</taxon>
        <taxon>Batrachochytrium</taxon>
    </lineage>
</organism>
<keyword evidence="7" id="KW-0779">Telomere</keyword>
<dbReference type="InterPro" id="IPR039595">
    <property type="entry name" value="TE2IP/Rap1"/>
</dbReference>
<keyword evidence="6" id="KW-0053">Apoptosis</keyword>
<dbReference type="InterPro" id="IPR015010">
    <property type="entry name" value="TERF2IP_Myb"/>
</dbReference>
<dbReference type="InterPro" id="IPR009057">
    <property type="entry name" value="Homeodomain-like_sf"/>
</dbReference>
<dbReference type="InterPro" id="IPR006816">
    <property type="entry name" value="ELMO_dom"/>
</dbReference>
<dbReference type="SUPFAM" id="SSF46689">
    <property type="entry name" value="Homeodomain-like"/>
    <property type="match status" value="1"/>
</dbReference>
<feature type="region of interest" description="Disordered" evidence="15">
    <location>
        <begin position="1"/>
        <end position="22"/>
    </location>
</feature>
<protein>
    <recommendedName>
        <fullName evidence="4">Telomeric repeat-binding factor 2-interacting protein 1</fullName>
    </recommendedName>
    <alternativeName>
        <fullName evidence="14">Repressor/activator protein 1 homolog</fullName>
    </alternativeName>
</protein>
<evidence type="ECO:0000259" key="16">
    <source>
        <dbReference type="PROSITE" id="PS51335"/>
    </source>
</evidence>
<name>A0ABQ8F662_9FUNG</name>
<keyword evidence="11" id="KW-0010">Activator</keyword>